<dbReference type="PANTHER" id="PTHR35561">
    <property type="entry name" value="RNA 2',3'-CYCLIC PHOSPHODIESTERASE"/>
    <property type="match status" value="1"/>
</dbReference>
<comment type="similarity">
    <text evidence="2">Belongs to the 2H phosphoesterase superfamily. ThpR family.</text>
</comment>
<feature type="compositionally biased region" description="Low complexity" evidence="3">
    <location>
        <begin position="293"/>
        <end position="303"/>
    </location>
</feature>
<proteinExistence type="inferred from homology"/>
<dbReference type="InterPro" id="IPR004175">
    <property type="entry name" value="RNA_CPDase"/>
</dbReference>
<feature type="compositionally biased region" description="Basic and acidic residues" evidence="3">
    <location>
        <begin position="81"/>
        <end position="105"/>
    </location>
</feature>
<sequence length="316" mass="33468">MKIKKTNRPPRPASTPASAPASEPGALRRTVAEAQAAAPRRDRPAGQSAAGQGSAGQGAGNKTAGNKGAGSRGAKPARPAGRPDARPARDTGGRDGSRPAPDDGHQPAGTQRLFFALKVPANLVGPLREAQRKLRGNWRRVDADQLHVTLAYLPAVPVDRVDDLKRLGVTLMQDLAPMQVSLRGTGYYPNEGSPRVWFVKVEAEGLPELAQALRDGIHALGLETDEQPFKGHITLARKKGPAPRVPPLTFTHGWQAGGAVLYRSILRKTGPIHETASSFRFRAPLPTTPDPLAPDLLTPDSAPDTPPAEPAVTDPQ</sequence>
<feature type="active site" description="Proton acceptor" evidence="2">
    <location>
        <position position="232"/>
    </location>
</feature>
<gene>
    <name evidence="4" type="primary">thpR_2</name>
    <name evidence="4" type="ORF">Dcae01_00880</name>
</gene>
<evidence type="ECO:0000313" key="5">
    <source>
        <dbReference type="Proteomes" id="UP001423409"/>
    </source>
</evidence>
<evidence type="ECO:0000256" key="2">
    <source>
        <dbReference type="HAMAP-Rule" id="MF_01940"/>
    </source>
</evidence>
<accession>A0ABP9UCB3</accession>
<dbReference type="EMBL" id="BAABQU010000008">
    <property type="protein sequence ID" value="GAA5439380.1"/>
    <property type="molecule type" value="Genomic_DNA"/>
</dbReference>
<dbReference type="Gene3D" id="3.90.1140.10">
    <property type="entry name" value="Cyclic phosphodiesterase"/>
    <property type="match status" value="1"/>
</dbReference>
<comment type="catalytic activity">
    <reaction evidence="2">
        <text>a 3'-end 2',3'-cyclophospho-ribonucleotide-RNA + H2O = a 3'-end 2'-phospho-ribonucleotide-RNA + H(+)</text>
        <dbReference type="Rhea" id="RHEA:11828"/>
        <dbReference type="Rhea" id="RHEA-COMP:10464"/>
        <dbReference type="Rhea" id="RHEA-COMP:17353"/>
        <dbReference type="ChEBI" id="CHEBI:15377"/>
        <dbReference type="ChEBI" id="CHEBI:15378"/>
        <dbReference type="ChEBI" id="CHEBI:83064"/>
        <dbReference type="ChEBI" id="CHEBI:173113"/>
        <dbReference type="EC" id="3.1.4.58"/>
    </reaction>
</comment>
<dbReference type="NCBIfam" id="TIGR02258">
    <property type="entry name" value="2_5_ligase"/>
    <property type="match status" value="1"/>
</dbReference>
<feature type="short sequence motif" description="HXTX 1" evidence="2">
    <location>
        <begin position="147"/>
        <end position="150"/>
    </location>
</feature>
<keyword evidence="5" id="KW-1185">Reference proteome</keyword>
<comment type="function">
    <text evidence="2">Hydrolyzes RNA 2',3'-cyclic phosphodiester to an RNA 2'-phosphomonoester.</text>
</comment>
<comment type="caution">
    <text evidence="4">The sequence shown here is derived from an EMBL/GenBank/DDBJ whole genome shotgun (WGS) entry which is preliminary data.</text>
</comment>
<evidence type="ECO:0000313" key="4">
    <source>
        <dbReference type="EMBL" id="GAA5439380.1"/>
    </source>
</evidence>
<feature type="short sequence motif" description="HXTX 2" evidence="2">
    <location>
        <begin position="232"/>
        <end position="235"/>
    </location>
</feature>
<dbReference type="EC" id="3.1.4.58" evidence="2"/>
<dbReference type="Pfam" id="PF13563">
    <property type="entry name" value="2_5_RNA_ligase2"/>
    <property type="match status" value="1"/>
</dbReference>
<feature type="region of interest" description="Disordered" evidence="3">
    <location>
        <begin position="277"/>
        <end position="316"/>
    </location>
</feature>
<dbReference type="InterPro" id="IPR009097">
    <property type="entry name" value="Cyclic_Pdiesterase"/>
</dbReference>
<organism evidence="4 5">
    <name type="scientific">Deinococcus caeni</name>
    <dbReference type="NCBI Taxonomy" id="569127"/>
    <lineage>
        <taxon>Bacteria</taxon>
        <taxon>Thermotogati</taxon>
        <taxon>Deinococcota</taxon>
        <taxon>Deinococci</taxon>
        <taxon>Deinococcales</taxon>
        <taxon>Deinococcaceae</taxon>
        <taxon>Deinococcus</taxon>
    </lineage>
</organism>
<evidence type="ECO:0000256" key="1">
    <source>
        <dbReference type="ARBA" id="ARBA00022801"/>
    </source>
</evidence>
<feature type="active site" description="Proton donor" evidence="2">
    <location>
        <position position="147"/>
    </location>
</feature>
<feature type="region of interest" description="Disordered" evidence="3">
    <location>
        <begin position="1"/>
        <end position="108"/>
    </location>
</feature>
<name>A0ABP9UCB3_9DEIO</name>
<dbReference type="PANTHER" id="PTHR35561:SF1">
    <property type="entry name" value="RNA 2',3'-CYCLIC PHOSPHODIESTERASE"/>
    <property type="match status" value="1"/>
</dbReference>
<feature type="compositionally biased region" description="Low complexity" evidence="3">
    <location>
        <begin position="14"/>
        <end position="38"/>
    </location>
</feature>
<dbReference type="HAMAP" id="MF_01940">
    <property type="entry name" value="RNA_CPDase"/>
    <property type="match status" value="1"/>
</dbReference>
<keyword evidence="1 2" id="KW-0378">Hydrolase</keyword>
<reference evidence="4 5" key="1">
    <citation type="submission" date="2024-02" db="EMBL/GenBank/DDBJ databases">
        <title>Deinococcus caeni NBRC 101312.</title>
        <authorList>
            <person name="Ichikawa N."/>
            <person name="Katano-Makiyama Y."/>
            <person name="Hidaka K."/>
        </authorList>
    </citation>
    <scope>NUCLEOTIDE SEQUENCE [LARGE SCALE GENOMIC DNA]</scope>
    <source>
        <strain evidence="4 5">NBRC 101312</strain>
    </source>
</reference>
<dbReference type="SUPFAM" id="SSF55144">
    <property type="entry name" value="LigT-like"/>
    <property type="match status" value="1"/>
</dbReference>
<evidence type="ECO:0000256" key="3">
    <source>
        <dbReference type="SAM" id="MobiDB-lite"/>
    </source>
</evidence>
<protein>
    <recommendedName>
        <fullName evidence="2">RNA 2',3'-cyclic phosphodiesterase</fullName>
        <shortName evidence="2">RNA 2',3'-CPDase</shortName>
        <ecNumber evidence="2">3.1.4.58</ecNumber>
    </recommendedName>
</protein>
<dbReference type="RefSeq" id="WP_345442547.1">
    <property type="nucleotide sequence ID" value="NZ_BAABQU010000008.1"/>
</dbReference>
<dbReference type="Proteomes" id="UP001423409">
    <property type="component" value="Unassembled WGS sequence"/>
</dbReference>